<keyword evidence="5 15" id="KW-0378">Hydrolase</keyword>
<dbReference type="InterPro" id="IPR000743">
    <property type="entry name" value="Glyco_hydro_28"/>
</dbReference>
<evidence type="ECO:0000256" key="1">
    <source>
        <dbReference type="ARBA" id="ARBA00004613"/>
    </source>
</evidence>
<evidence type="ECO:0000256" key="6">
    <source>
        <dbReference type="ARBA" id="ARBA00023157"/>
    </source>
</evidence>
<dbReference type="GO" id="GO:0047911">
    <property type="term" value="F:galacturan 1,4-alpha-galacturonidase activity"/>
    <property type="evidence" value="ECO:0007669"/>
    <property type="project" value="UniProtKB-EC"/>
</dbReference>
<dbReference type="Gene3D" id="2.160.20.10">
    <property type="entry name" value="Single-stranded right-handed beta-helix, Pectin lyase-like"/>
    <property type="match status" value="1"/>
</dbReference>
<dbReference type="EC" id="3.2.1.67" evidence="13"/>
<comment type="catalytic activity">
    <reaction evidence="14">
        <text>[(1-&gt;4)-alpha-D-galacturonosyl](n) + H2O = alpha-D-galacturonate + [(1-&gt;4)-alpha-D-galacturonosyl](n-1)</text>
        <dbReference type="Rhea" id="RHEA:14117"/>
        <dbReference type="Rhea" id="RHEA-COMP:14570"/>
        <dbReference type="Rhea" id="RHEA-COMP:14572"/>
        <dbReference type="ChEBI" id="CHEBI:15377"/>
        <dbReference type="ChEBI" id="CHEBI:58658"/>
        <dbReference type="ChEBI" id="CHEBI:140523"/>
        <dbReference type="EC" id="3.2.1.67"/>
    </reaction>
</comment>
<dbReference type="Proteomes" id="UP000295703">
    <property type="component" value="Unassembled WGS sequence"/>
</dbReference>
<keyword evidence="8" id="KW-0119">Carbohydrate metabolism</keyword>
<evidence type="ECO:0000256" key="7">
    <source>
        <dbReference type="ARBA" id="ARBA00023180"/>
    </source>
</evidence>
<evidence type="ECO:0000256" key="3">
    <source>
        <dbReference type="ARBA" id="ARBA00022525"/>
    </source>
</evidence>
<keyword evidence="10" id="KW-0961">Cell wall biogenesis/degradation</keyword>
<dbReference type="STRING" id="5466.A0A4R8R8P5"/>
<name>A0A4R8R8P5_COLTR</name>
<keyword evidence="3" id="KW-0964">Secreted</keyword>
<keyword evidence="17" id="KW-1185">Reference proteome</keyword>
<keyword evidence="4" id="KW-0732">Signal</keyword>
<comment type="caution">
    <text evidence="16">The sequence shown here is derived from an EMBL/GenBank/DDBJ whole genome shotgun (WGS) entry which is preliminary data.</text>
</comment>
<evidence type="ECO:0000313" key="17">
    <source>
        <dbReference type="Proteomes" id="UP000295703"/>
    </source>
</evidence>
<dbReference type="PANTHER" id="PTHR31736">
    <property type="match status" value="1"/>
</dbReference>
<dbReference type="GO" id="GO:0004650">
    <property type="term" value="F:polygalacturonase activity"/>
    <property type="evidence" value="ECO:0007669"/>
    <property type="project" value="InterPro"/>
</dbReference>
<dbReference type="GO" id="GO:0005576">
    <property type="term" value="C:extracellular region"/>
    <property type="evidence" value="ECO:0007669"/>
    <property type="project" value="UniProtKB-SubCell"/>
</dbReference>
<dbReference type="Pfam" id="PF00295">
    <property type="entry name" value="Glyco_hydro_28"/>
    <property type="match status" value="1"/>
</dbReference>
<evidence type="ECO:0000256" key="11">
    <source>
        <dbReference type="ARBA" id="ARBA00023326"/>
    </source>
</evidence>
<dbReference type="InterPro" id="IPR011050">
    <property type="entry name" value="Pectin_lyase_fold/virulence"/>
</dbReference>
<evidence type="ECO:0000256" key="4">
    <source>
        <dbReference type="ARBA" id="ARBA00022729"/>
    </source>
</evidence>
<keyword evidence="7" id="KW-0325">Glycoprotein</keyword>
<evidence type="ECO:0000256" key="14">
    <source>
        <dbReference type="ARBA" id="ARBA00048766"/>
    </source>
</evidence>
<evidence type="ECO:0000256" key="5">
    <source>
        <dbReference type="ARBA" id="ARBA00022801"/>
    </source>
</evidence>
<comment type="subcellular location">
    <subcellularLocation>
        <location evidence="1">Secreted</location>
    </subcellularLocation>
</comment>
<reference evidence="16 17" key="1">
    <citation type="submission" date="2018-12" db="EMBL/GenBank/DDBJ databases">
        <title>Genome sequence and assembly of Colletotrichum trifolii.</title>
        <authorList>
            <person name="Gan P."/>
            <person name="Shirasu K."/>
        </authorList>
    </citation>
    <scope>NUCLEOTIDE SEQUENCE [LARGE SCALE GENOMIC DNA]</scope>
    <source>
        <strain evidence="16 17">543-2</strain>
    </source>
</reference>
<gene>
    <name evidence="16" type="primary">rgxC</name>
    <name evidence="16" type="ORF">CTRI78_v007970</name>
</gene>
<organism evidence="16 17">
    <name type="scientific">Colletotrichum trifolii</name>
    <dbReference type="NCBI Taxonomy" id="5466"/>
    <lineage>
        <taxon>Eukaryota</taxon>
        <taxon>Fungi</taxon>
        <taxon>Dikarya</taxon>
        <taxon>Ascomycota</taxon>
        <taxon>Pezizomycotina</taxon>
        <taxon>Sordariomycetes</taxon>
        <taxon>Hypocreomycetidae</taxon>
        <taxon>Glomerellales</taxon>
        <taxon>Glomerellaceae</taxon>
        <taxon>Colletotrichum</taxon>
        <taxon>Colletotrichum orbiculare species complex</taxon>
    </lineage>
</organism>
<sequence>MYFENISGNATATKTPGRYNWVQNTDGFDTMDARNITVKGFEYSGGDECVAMKPRSYDIHLEDVTCNGGNRIAIGSLRQHLEDATVEDVMNNLLLKRTTLYLRYGVHIKTWMGVLVPQDHYESAFQPRGGGWGRARKGLFSNVKYENVNNAPSINQNKGNKSSYAGTSKMGYLTLRLSTSLELCLAQTTAAIRVPMCSCISPSSRFRWDWMNRMIAMGVISFEQMLKR</sequence>
<evidence type="ECO:0000313" key="16">
    <source>
        <dbReference type="EMBL" id="TDZ49667.1"/>
    </source>
</evidence>
<dbReference type="PANTHER" id="PTHR31736:SF12">
    <property type="entry name" value="EXO-POLYGALACTURONASE, PUTATIVE-RELATED"/>
    <property type="match status" value="1"/>
</dbReference>
<keyword evidence="6" id="KW-1015">Disulfide bond</keyword>
<evidence type="ECO:0000256" key="8">
    <source>
        <dbReference type="ARBA" id="ARBA00023277"/>
    </source>
</evidence>
<evidence type="ECO:0000256" key="12">
    <source>
        <dbReference type="ARBA" id="ARBA00037312"/>
    </source>
</evidence>
<evidence type="ECO:0000256" key="15">
    <source>
        <dbReference type="RuleBase" id="RU361169"/>
    </source>
</evidence>
<keyword evidence="11" id="KW-0624">Polysaccharide degradation</keyword>
<dbReference type="SUPFAM" id="SSF51126">
    <property type="entry name" value="Pectin lyase-like"/>
    <property type="match status" value="1"/>
</dbReference>
<evidence type="ECO:0000256" key="2">
    <source>
        <dbReference type="ARBA" id="ARBA00008834"/>
    </source>
</evidence>
<evidence type="ECO:0000256" key="10">
    <source>
        <dbReference type="ARBA" id="ARBA00023316"/>
    </source>
</evidence>
<accession>A0A4R8R8P5</accession>
<dbReference type="InterPro" id="IPR012334">
    <property type="entry name" value="Pectin_lyas_fold"/>
</dbReference>
<comment type="function">
    <text evidence="12">Specific in hydrolyzing the terminal glycosidic bond of polygalacturonic acid and oligogalacturonates.</text>
</comment>
<evidence type="ECO:0000256" key="13">
    <source>
        <dbReference type="ARBA" id="ARBA00038933"/>
    </source>
</evidence>
<dbReference type="EMBL" id="RYZW01000091">
    <property type="protein sequence ID" value="TDZ49667.1"/>
    <property type="molecule type" value="Genomic_DNA"/>
</dbReference>
<keyword evidence="9 15" id="KW-0326">Glycosidase</keyword>
<comment type="similarity">
    <text evidence="2 15">Belongs to the glycosyl hydrolase 28 family.</text>
</comment>
<evidence type="ECO:0000256" key="9">
    <source>
        <dbReference type="ARBA" id="ARBA00023295"/>
    </source>
</evidence>
<dbReference type="GO" id="GO:0000272">
    <property type="term" value="P:polysaccharide catabolic process"/>
    <property type="evidence" value="ECO:0007669"/>
    <property type="project" value="UniProtKB-KW"/>
</dbReference>
<dbReference type="GO" id="GO:0071555">
    <property type="term" value="P:cell wall organization"/>
    <property type="evidence" value="ECO:0007669"/>
    <property type="project" value="UniProtKB-KW"/>
</dbReference>
<protein>
    <recommendedName>
        <fullName evidence="13">galacturonan 1,4-alpha-galacturonidase</fullName>
        <ecNumber evidence="13">3.2.1.67</ecNumber>
    </recommendedName>
</protein>
<dbReference type="AlphaFoldDB" id="A0A4R8R8P5"/>
<proteinExistence type="inferred from homology"/>